<dbReference type="CDD" id="cd02209">
    <property type="entry name" value="cupin_XRE_C"/>
    <property type="match status" value="1"/>
</dbReference>
<dbReference type="InterPro" id="IPR014710">
    <property type="entry name" value="RmlC-like_jellyroll"/>
</dbReference>
<dbReference type="Gene3D" id="1.10.260.40">
    <property type="entry name" value="lambda repressor-like DNA-binding domains"/>
    <property type="match status" value="1"/>
</dbReference>
<dbReference type="EMBL" id="JAEKCB010000009">
    <property type="protein sequence ID" value="MBJ2119193.1"/>
    <property type="molecule type" value="Genomic_DNA"/>
</dbReference>
<dbReference type="GeneID" id="76525164"/>
<evidence type="ECO:0000259" key="2">
    <source>
        <dbReference type="PROSITE" id="PS50943"/>
    </source>
</evidence>
<dbReference type="SUPFAM" id="SSF51182">
    <property type="entry name" value="RmlC-like cupins"/>
    <property type="match status" value="1"/>
</dbReference>
<keyword evidence="6" id="KW-1185">Reference proteome</keyword>
<dbReference type="RefSeq" id="WP_072064510.1">
    <property type="nucleotide sequence ID" value="NZ_CAXOKJ010000005.1"/>
</dbReference>
<protein>
    <submittedName>
        <fullName evidence="3">Anaerobic benzoate catabolism transcriptional regulator</fullName>
    </submittedName>
    <submittedName>
        <fullName evidence="4">Helix-turn-helix transcriptional regulator</fullName>
    </submittedName>
</protein>
<dbReference type="InterPro" id="IPR011051">
    <property type="entry name" value="RmlC_Cupin_sf"/>
</dbReference>
<dbReference type="PANTHER" id="PTHR46797:SF1">
    <property type="entry name" value="METHYLPHOSPHONATE SYNTHASE"/>
    <property type="match status" value="1"/>
</dbReference>
<accession>A0A379EHN7</accession>
<feature type="domain" description="HTH cro/C1-type" evidence="2">
    <location>
        <begin position="17"/>
        <end position="71"/>
    </location>
</feature>
<dbReference type="InterPro" id="IPR001387">
    <property type="entry name" value="Cro/C1-type_HTH"/>
</dbReference>
<dbReference type="SUPFAM" id="SSF47413">
    <property type="entry name" value="lambda repressor-like DNA-binding domains"/>
    <property type="match status" value="1"/>
</dbReference>
<proteinExistence type="predicted"/>
<dbReference type="Gene3D" id="2.60.120.10">
    <property type="entry name" value="Jelly Rolls"/>
    <property type="match status" value="1"/>
</dbReference>
<dbReference type="PROSITE" id="PS50943">
    <property type="entry name" value="HTH_CROC1"/>
    <property type="match status" value="1"/>
</dbReference>
<dbReference type="Proteomes" id="UP000619976">
    <property type="component" value="Unassembled WGS sequence"/>
</dbReference>
<reference evidence="4 6" key="3">
    <citation type="submission" date="2020-12" db="EMBL/GenBank/DDBJ databases">
        <title>Enhanced detection system for hospital associated transmission using whole genome sequencing surveillance.</title>
        <authorList>
            <person name="Harrison L.H."/>
            <person name="Van Tyne D."/>
            <person name="Marsh J.W."/>
            <person name="Griffith M.P."/>
            <person name="Snyder D.J."/>
            <person name="Cooper V.S."/>
            <person name="Mustapha M."/>
        </authorList>
    </citation>
    <scope>NUCLEOTIDE SEQUENCE [LARGE SCALE GENOMIC DNA]</scope>
    <source>
        <strain evidence="4 6">PR00195</strain>
    </source>
</reference>
<dbReference type="Proteomes" id="UP000183920">
    <property type="component" value="Unassembled WGS sequence"/>
</dbReference>
<dbReference type="InterPro" id="IPR013096">
    <property type="entry name" value="Cupin_2"/>
</dbReference>
<dbReference type="Pfam" id="PF07883">
    <property type="entry name" value="Cupin_2"/>
    <property type="match status" value="1"/>
</dbReference>
<dbReference type="GO" id="GO:0003677">
    <property type="term" value="F:DNA binding"/>
    <property type="evidence" value="ECO:0007669"/>
    <property type="project" value="UniProtKB-KW"/>
</dbReference>
<dbReference type="AlphaFoldDB" id="A0A0G4QDS5"/>
<dbReference type="SMART" id="SM00530">
    <property type="entry name" value="HTH_XRE"/>
    <property type="match status" value="1"/>
</dbReference>
<reference evidence="5" key="2">
    <citation type="submission" date="2015-06" db="EMBL/GenBank/DDBJ databases">
        <authorList>
            <person name="Urmite Genomes"/>
        </authorList>
    </citation>
    <scope>NUCLEOTIDE SEQUENCE [LARGE SCALE GENOMIC DNA]</scope>
    <source>
        <strain evidence="5">CSUR P1867</strain>
    </source>
</reference>
<dbReference type="InterPro" id="IPR010982">
    <property type="entry name" value="Lambda_DNA-bd_dom_sf"/>
</dbReference>
<dbReference type="Pfam" id="PF01381">
    <property type="entry name" value="HTH_3"/>
    <property type="match status" value="1"/>
</dbReference>
<dbReference type="PANTHER" id="PTHR46797">
    <property type="entry name" value="HTH-TYPE TRANSCRIPTIONAL REGULATOR"/>
    <property type="match status" value="1"/>
</dbReference>
<organism evidence="3 5">
    <name type="scientific">Proteus penneri</name>
    <dbReference type="NCBI Taxonomy" id="102862"/>
    <lineage>
        <taxon>Bacteria</taxon>
        <taxon>Pseudomonadati</taxon>
        <taxon>Pseudomonadota</taxon>
        <taxon>Gammaproteobacteria</taxon>
        <taxon>Enterobacterales</taxon>
        <taxon>Morganellaceae</taxon>
        <taxon>Proteus</taxon>
    </lineage>
</organism>
<reference evidence="3" key="1">
    <citation type="submission" date="2015-06" db="EMBL/GenBank/DDBJ databases">
        <authorList>
            <person name="Urmite Genomes Urmite Genomes"/>
        </authorList>
    </citation>
    <scope>NUCLEOTIDE SEQUENCE [LARGE SCALE GENOMIC DNA]</scope>
    <source>
        <strain evidence="3">CSUR P1867</strain>
    </source>
</reference>
<evidence type="ECO:0000313" key="4">
    <source>
        <dbReference type="EMBL" id="MBJ2119193.1"/>
    </source>
</evidence>
<dbReference type="GO" id="GO:0005829">
    <property type="term" value="C:cytosol"/>
    <property type="evidence" value="ECO:0007669"/>
    <property type="project" value="TreeGrafter"/>
</dbReference>
<sequence>MNSQPPKKTNEYLGNKVKQLRQSRNLSLNELSRKSGISKAALSKLESGDSNPRIDTLEAIAIALGFPLGDLFSFTREEYPRLERHKPIVGDYAQEFKFRIGIGNITEIWHIEMKHGAIINSPAHADGTQEHIMVYSGKLMMRFDNDETVLLETGDFYAFHGNVPHSYICVEGHLRASVIMSSPNQQHYHHRP</sequence>
<dbReference type="EMBL" id="CVRY01000006">
    <property type="protein sequence ID" value="CRL64067.1"/>
    <property type="molecule type" value="Genomic_DNA"/>
</dbReference>
<accession>A0A0G4QDS5</accession>
<keyword evidence="1" id="KW-0238">DNA-binding</keyword>
<gene>
    <name evidence="3" type="ORF">BN1804_02795</name>
    <name evidence="4" type="ORF">JFQ69_16155</name>
</gene>
<dbReference type="GO" id="GO:0003700">
    <property type="term" value="F:DNA-binding transcription factor activity"/>
    <property type="evidence" value="ECO:0007669"/>
    <property type="project" value="TreeGrafter"/>
</dbReference>
<dbReference type="CDD" id="cd00093">
    <property type="entry name" value="HTH_XRE"/>
    <property type="match status" value="1"/>
</dbReference>
<evidence type="ECO:0000313" key="6">
    <source>
        <dbReference type="Proteomes" id="UP000619976"/>
    </source>
</evidence>
<evidence type="ECO:0000313" key="5">
    <source>
        <dbReference type="Proteomes" id="UP000183920"/>
    </source>
</evidence>
<evidence type="ECO:0000256" key="1">
    <source>
        <dbReference type="ARBA" id="ARBA00023125"/>
    </source>
</evidence>
<name>A0A0G4QDS5_9GAMM</name>
<evidence type="ECO:0000313" key="3">
    <source>
        <dbReference type="EMBL" id="CRL64067.1"/>
    </source>
</evidence>
<dbReference type="InterPro" id="IPR050807">
    <property type="entry name" value="TransReg_Diox_bact_type"/>
</dbReference>